<dbReference type="InterPro" id="IPR007581">
    <property type="entry name" value="Endonuclease-V"/>
</dbReference>
<feature type="site" description="Interaction with target DNA" evidence="10">
    <location>
        <position position="54"/>
    </location>
</feature>
<keyword evidence="2 10" id="KW-0963">Cytoplasm</keyword>
<evidence type="ECO:0000256" key="3">
    <source>
        <dbReference type="ARBA" id="ARBA00022722"/>
    </source>
</evidence>
<evidence type="ECO:0000256" key="5">
    <source>
        <dbReference type="ARBA" id="ARBA00022759"/>
    </source>
</evidence>
<evidence type="ECO:0000256" key="6">
    <source>
        <dbReference type="ARBA" id="ARBA00022763"/>
    </source>
</evidence>
<dbReference type="Gene3D" id="3.30.2170.10">
    <property type="entry name" value="archaeoglobus fulgidus dsm 4304 superfamily"/>
    <property type="match status" value="1"/>
</dbReference>
<evidence type="ECO:0000313" key="11">
    <source>
        <dbReference type="EMBL" id="KXK61669.1"/>
    </source>
</evidence>
<keyword evidence="6 10" id="KW-0227">DNA damage</keyword>
<dbReference type="GO" id="GO:0043737">
    <property type="term" value="F:deoxyribonuclease V activity"/>
    <property type="evidence" value="ECO:0007669"/>
    <property type="project" value="UniProtKB-UniRule"/>
</dbReference>
<keyword evidence="5 10" id="KW-0255">Endonuclease</keyword>
<accession>A0A136PT53</accession>
<feature type="binding site" evidence="10">
    <location>
        <position position="16"/>
    </location>
    <ligand>
        <name>Mg(2+)</name>
        <dbReference type="ChEBI" id="CHEBI:18420"/>
    </ligand>
</feature>
<dbReference type="PANTHER" id="PTHR28511:SF1">
    <property type="entry name" value="ENDONUCLEASE V"/>
    <property type="match status" value="1"/>
</dbReference>
<name>A0A136PT53_9ACTN</name>
<dbReference type="EC" id="3.1.21.7" evidence="10"/>
<keyword evidence="4 10" id="KW-0479">Metal-binding</keyword>
<dbReference type="AlphaFoldDB" id="A0A136PT53"/>
<dbReference type="HAMAP" id="MF_00801">
    <property type="entry name" value="Endonuclease_5"/>
    <property type="match status" value="1"/>
</dbReference>
<dbReference type="FunFam" id="3.30.2170.10:FF:000007">
    <property type="entry name" value="Endonuclease V"/>
    <property type="match status" value="1"/>
</dbReference>
<evidence type="ECO:0000256" key="10">
    <source>
        <dbReference type="HAMAP-Rule" id="MF_00801"/>
    </source>
</evidence>
<comment type="function">
    <text evidence="10">DNA repair enzyme involved in the repair of deaminated bases. Selectively cleaves double-stranded DNA at the second phosphodiester bond 3' to a deoxyinosine leaving behind the intact lesion on the nicked DNA.</text>
</comment>
<keyword evidence="9 10" id="KW-0234">DNA repair</keyword>
<dbReference type="Proteomes" id="UP000070620">
    <property type="component" value="Unassembled WGS sequence"/>
</dbReference>
<gene>
    <name evidence="10" type="primary">nfi</name>
    <name evidence="11" type="ORF">AWW66_12415</name>
</gene>
<keyword evidence="12" id="KW-1185">Reference proteome</keyword>
<feature type="binding site" evidence="10">
    <location>
        <position position="84"/>
    </location>
    <ligand>
        <name>Mg(2+)</name>
        <dbReference type="ChEBI" id="CHEBI:18420"/>
    </ligand>
</feature>
<dbReference type="Pfam" id="PF04493">
    <property type="entry name" value="Endonuclease_5"/>
    <property type="match status" value="1"/>
</dbReference>
<dbReference type="GO" id="GO:0003727">
    <property type="term" value="F:single-stranded RNA binding"/>
    <property type="evidence" value="ECO:0007669"/>
    <property type="project" value="TreeGrafter"/>
</dbReference>
<organism evidence="11 12">
    <name type="scientific">Micromonospora rosaria</name>
    <dbReference type="NCBI Taxonomy" id="47874"/>
    <lineage>
        <taxon>Bacteria</taxon>
        <taxon>Bacillati</taxon>
        <taxon>Actinomycetota</taxon>
        <taxon>Actinomycetes</taxon>
        <taxon>Micromonosporales</taxon>
        <taxon>Micromonosporaceae</taxon>
        <taxon>Micromonospora</taxon>
    </lineage>
</organism>
<keyword evidence="8 10" id="KW-0460">Magnesium</keyword>
<keyword evidence="3 10" id="KW-0540">Nuclease</keyword>
<evidence type="ECO:0000256" key="8">
    <source>
        <dbReference type="ARBA" id="ARBA00022842"/>
    </source>
</evidence>
<evidence type="ECO:0000256" key="9">
    <source>
        <dbReference type="ARBA" id="ARBA00023204"/>
    </source>
</evidence>
<dbReference type="GO" id="GO:0005737">
    <property type="term" value="C:cytoplasm"/>
    <property type="evidence" value="ECO:0007669"/>
    <property type="project" value="UniProtKB-SubCell"/>
</dbReference>
<reference evidence="11 12" key="1">
    <citation type="submission" date="2016-01" db="EMBL/GenBank/DDBJ databases">
        <title>Whole genome sequence and analysis of Micromonospora rosaria DSM 803, which can produce antibacterial substance rosamicin.</title>
        <authorList>
            <person name="Yang H."/>
            <person name="He X."/>
            <person name="Zhu D."/>
        </authorList>
    </citation>
    <scope>NUCLEOTIDE SEQUENCE [LARGE SCALE GENOMIC DNA]</scope>
    <source>
        <strain evidence="11 12">DSM 803</strain>
    </source>
</reference>
<keyword evidence="7 10" id="KW-0378">Hydrolase</keyword>
<comment type="similarity">
    <text evidence="10">Belongs to the endonuclease V family.</text>
</comment>
<comment type="subcellular location">
    <subcellularLocation>
        <location evidence="1 10">Cytoplasm</location>
    </subcellularLocation>
</comment>
<evidence type="ECO:0000256" key="1">
    <source>
        <dbReference type="ARBA" id="ARBA00004496"/>
    </source>
</evidence>
<proteinExistence type="inferred from homology"/>
<dbReference type="GO" id="GO:0000287">
    <property type="term" value="F:magnesium ion binding"/>
    <property type="evidence" value="ECO:0007669"/>
    <property type="project" value="UniProtKB-UniRule"/>
</dbReference>
<comment type="cofactor">
    <cofactor evidence="10">
        <name>Mg(2+)</name>
        <dbReference type="ChEBI" id="CHEBI:18420"/>
    </cofactor>
</comment>
<evidence type="ECO:0000313" key="12">
    <source>
        <dbReference type="Proteomes" id="UP000070620"/>
    </source>
</evidence>
<evidence type="ECO:0000256" key="4">
    <source>
        <dbReference type="ARBA" id="ARBA00022723"/>
    </source>
</evidence>
<sequence>MRSGLPGAPQTVAGLDVSYEVGSDRVVAAAVLLDVATARVRESALVVGKVTVPYVPGLLAFREVPFLLAALERLPVSPDVLVCDGYGIAHPRRFGLACHLGVLTGLPAFGVAKTAFTARFDEPERARGAWTPLLDGDETVGRALRTQAGVKPVFVSVGHRVGLAEASDLTIALAPRYRIPEPTRQADLLSRAALRESPPTTG</sequence>
<dbReference type="EMBL" id="LRQV01000036">
    <property type="protein sequence ID" value="KXK61669.1"/>
    <property type="molecule type" value="Genomic_DNA"/>
</dbReference>
<protein>
    <recommendedName>
        <fullName evidence="10">Endonuclease V</fullName>
        <ecNumber evidence="10">3.1.21.7</ecNumber>
    </recommendedName>
    <alternativeName>
        <fullName evidence="10">Deoxyinosine 3'endonuclease</fullName>
    </alternativeName>
    <alternativeName>
        <fullName evidence="10">Deoxyribonuclease V</fullName>
        <shortName evidence="10">DNase V</shortName>
    </alternativeName>
</protein>
<evidence type="ECO:0000256" key="2">
    <source>
        <dbReference type="ARBA" id="ARBA00022490"/>
    </source>
</evidence>
<dbReference type="CDD" id="cd06559">
    <property type="entry name" value="Endonuclease_V"/>
    <property type="match status" value="1"/>
</dbReference>
<dbReference type="PANTHER" id="PTHR28511">
    <property type="entry name" value="ENDONUCLEASE V"/>
    <property type="match status" value="1"/>
</dbReference>
<dbReference type="GO" id="GO:0016891">
    <property type="term" value="F:RNA endonuclease activity producing 5'-phosphomonoesters, hydrolytic mechanism"/>
    <property type="evidence" value="ECO:0007669"/>
    <property type="project" value="TreeGrafter"/>
</dbReference>
<comment type="caution">
    <text evidence="11">The sequence shown here is derived from an EMBL/GenBank/DDBJ whole genome shotgun (WGS) entry which is preliminary data.</text>
</comment>
<comment type="catalytic activity">
    <reaction evidence="10">
        <text>Endonucleolytic cleavage at apurinic or apyrimidinic sites to products with a 5'-phosphate.</text>
        <dbReference type="EC" id="3.1.21.7"/>
    </reaction>
</comment>
<evidence type="ECO:0000256" key="7">
    <source>
        <dbReference type="ARBA" id="ARBA00022801"/>
    </source>
</evidence>
<dbReference type="GO" id="GO:0006281">
    <property type="term" value="P:DNA repair"/>
    <property type="evidence" value="ECO:0007669"/>
    <property type="project" value="UniProtKB-UniRule"/>
</dbReference>